<evidence type="ECO:0000313" key="3">
    <source>
        <dbReference type="Proteomes" id="UP000267821"/>
    </source>
</evidence>
<protein>
    <submittedName>
        <fullName evidence="2">Uncharacterized protein</fullName>
    </submittedName>
</protein>
<feature type="compositionally biased region" description="Low complexity" evidence="1">
    <location>
        <begin position="312"/>
        <end position="323"/>
    </location>
</feature>
<feature type="compositionally biased region" description="Basic and acidic residues" evidence="1">
    <location>
        <begin position="395"/>
        <end position="408"/>
    </location>
</feature>
<accession>A0A3N4LE32</accession>
<reference evidence="2 3" key="1">
    <citation type="journal article" date="2018" name="Nat. Ecol. Evol.">
        <title>Pezizomycetes genomes reveal the molecular basis of ectomycorrhizal truffle lifestyle.</title>
        <authorList>
            <person name="Murat C."/>
            <person name="Payen T."/>
            <person name="Noel B."/>
            <person name="Kuo A."/>
            <person name="Morin E."/>
            <person name="Chen J."/>
            <person name="Kohler A."/>
            <person name="Krizsan K."/>
            <person name="Balestrini R."/>
            <person name="Da Silva C."/>
            <person name="Montanini B."/>
            <person name="Hainaut M."/>
            <person name="Levati E."/>
            <person name="Barry K.W."/>
            <person name="Belfiori B."/>
            <person name="Cichocki N."/>
            <person name="Clum A."/>
            <person name="Dockter R.B."/>
            <person name="Fauchery L."/>
            <person name="Guy J."/>
            <person name="Iotti M."/>
            <person name="Le Tacon F."/>
            <person name="Lindquist E.A."/>
            <person name="Lipzen A."/>
            <person name="Malagnac F."/>
            <person name="Mello A."/>
            <person name="Molinier V."/>
            <person name="Miyauchi S."/>
            <person name="Poulain J."/>
            <person name="Riccioni C."/>
            <person name="Rubini A."/>
            <person name="Sitrit Y."/>
            <person name="Splivallo R."/>
            <person name="Traeger S."/>
            <person name="Wang M."/>
            <person name="Zifcakova L."/>
            <person name="Wipf D."/>
            <person name="Zambonelli A."/>
            <person name="Paolocci F."/>
            <person name="Nowrousian M."/>
            <person name="Ottonello S."/>
            <person name="Baldrian P."/>
            <person name="Spatafora J.W."/>
            <person name="Henrissat B."/>
            <person name="Nagy L.G."/>
            <person name="Aury J.M."/>
            <person name="Wincker P."/>
            <person name="Grigoriev I.V."/>
            <person name="Bonfante P."/>
            <person name="Martin F.M."/>
        </authorList>
    </citation>
    <scope>NUCLEOTIDE SEQUENCE [LARGE SCALE GENOMIC DNA]</scope>
    <source>
        <strain evidence="2 3">ATCC MYA-4762</strain>
    </source>
</reference>
<dbReference type="EMBL" id="ML121584">
    <property type="protein sequence ID" value="RPB19739.1"/>
    <property type="molecule type" value="Genomic_DNA"/>
</dbReference>
<organism evidence="2 3">
    <name type="scientific">Terfezia boudieri ATCC MYA-4762</name>
    <dbReference type="NCBI Taxonomy" id="1051890"/>
    <lineage>
        <taxon>Eukaryota</taxon>
        <taxon>Fungi</taxon>
        <taxon>Dikarya</taxon>
        <taxon>Ascomycota</taxon>
        <taxon>Pezizomycotina</taxon>
        <taxon>Pezizomycetes</taxon>
        <taxon>Pezizales</taxon>
        <taxon>Pezizaceae</taxon>
        <taxon>Terfezia</taxon>
    </lineage>
</organism>
<evidence type="ECO:0000256" key="1">
    <source>
        <dbReference type="SAM" id="MobiDB-lite"/>
    </source>
</evidence>
<feature type="region of interest" description="Disordered" evidence="1">
    <location>
        <begin position="98"/>
        <end position="157"/>
    </location>
</feature>
<dbReference type="AlphaFoldDB" id="A0A3N4LE32"/>
<keyword evidence="3" id="KW-1185">Reference proteome</keyword>
<proteinExistence type="predicted"/>
<evidence type="ECO:0000313" key="2">
    <source>
        <dbReference type="EMBL" id="RPB19739.1"/>
    </source>
</evidence>
<sequence length="408" mass="44687">MTQWCSGHVYDLPNGQSRTQGRGYPHRSPDLDVPFGFRDVVVTRTRDPSDPNGVQSQQRACLCPESSWSNRGWSMGLSASLVPVQKPQLGAARNVSTHPFLHNPLSATKKHKQGLLGGMQDKQDSLPRPPGITSQMSRDENAQNDGAEGGPHQSSSWKFRQENLRPIRRNFLCDAYREAGTQIIGSAPGPPTLLAKTCSGGEKTGGIPSSMWDTNPVLREIKALITPYKLPNQVPMTSGAVPYTTQGSQEKQGRNDKGKTPVSKEMQEAKGSDGIYKTSTAAQNTGVATHIAEGAVGPSFKDDMDARMCLPQGQTSNQGTQGQPDLRPVHDQPRTPAPSSAMQPPQRFHFHAQPPKRDFRVIFPDLNPTWFNDEGLIQLPPLRRRHHASAPRAPSDIDVHKRQVDPSS</sequence>
<feature type="region of interest" description="Disordered" evidence="1">
    <location>
        <begin position="237"/>
        <end position="271"/>
    </location>
</feature>
<gene>
    <name evidence="2" type="ORF">L211DRAFT_852930</name>
</gene>
<name>A0A3N4LE32_9PEZI</name>
<feature type="region of interest" description="Disordered" evidence="1">
    <location>
        <begin position="311"/>
        <end position="346"/>
    </location>
</feature>
<feature type="region of interest" description="Disordered" evidence="1">
    <location>
        <begin position="382"/>
        <end position="408"/>
    </location>
</feature>
<feature type="region of interest" description="Disordered" evidence="1">
    <location>
        <begin position="11"/>
        <end position="30"/>
    </location>
</feature>
<dbReference type="InParanoid" id="A0A3N4LE32"/>
<dbReference type="Proteomes" id="UP000267821">
    <property type="component" value="Unassembled WGS sequence"/>
</dbReference>